<feature type="transmembrane region" description="Helical" evidence="1">
    <location>
        <begin position="44"/>
        <end position="64"/>
    </location>
</feature>
<gene>
    <name evidence="3" type="ORF">HY473_00155</name>
</gene>
<evidence type="ECO:0000256" key="1">
    <source>
        <dbReference type="SAM" id="Phobius"/>
    </source>
</evidence>
<organism evidence="3 4">
    <name type="scientific">Candidatus Sungiibacteriota bacterium</name>
    <dbReference type="NCBI Taxonomy" id="2750080"/>
    <lineage>
        <taxon>Bacteria</taxon>
        <taxon>Candidatus Sungiibacteriota</taxon>
    </lineage>
</organism>
<accession>A0A932YW91</accession>
<dbReference type="InterPro" id="IPR043728">
    <property type="entry name" value="DUF5671"/>
</dbReference>
<dbReference type="Pfam" id="PF18920">
    <property type="entry name" value="DUF5671"/>
    <property type="match status" value="1"/>
</dbReference>
<proteinExistence type="predicted"/>
<sequence length="299" mass="34460">MHLLAIVALYISAVSFGTLLFNYIDRFFPDPLVPYYASLSNAVRWAIASLLIVFPVYGWVSWVLRRDEARDPAKRELRIRKWLLYFTLFAAAVVIIGDLVAVIYNFLGGDLTIRFILKVASVLFIAALVFIYYLWQLRSSGPALRDPRMRWFAWGAILVVAVATIGGFFLIGSPFQMRLARFDERRVQDLQNIQWQIINYWQKKERLPDSIAQLRDDISGFIPPQDPESNAAYEYARRSNLQFELCAIFKTETGATDSRIPQPVLEGRAESWSHGAGRVCFLRTIDPELYRLQEPVLKR</sequence>
<comment type="caution">
    <text evidence="3">The sequence shown here is derived from an EMBL/GenBank/DDBJ whole genome shotgun (WGS) entry which is preliminary data.</text>
</comment>
<feature type="transmembrane region" description="Helical" evidence="1">
    <location>
        <begin position="151"/>
        <end position="171"/>
    </location>
</feature>
<evidence type="ECO:0000313" key="4">
    <source>
        <dbReference type="Proteomes" id="UP000756703"/>
    </source>
</evidence>
<dbReference type="AlphaFoldDB" id="A0A932YW91"/>
<reference evidence="3" key="1">
    <citation type="submission" date="2020-07" db="EMBL/GenBank/DDBJ databases">
        <title>Huge and variable diversity of episymbiotic CPR bacteria and DPANN archaea in groundwater ecosystems.</title>
        <authorList>
            <person name="He C.Y."/>
            <person name="Keren R."/>
            <person name="Whittaker M."/>
            <person name="Farag I.F."/>
            <person name="Doudna J."/>
            <person name="Cate J.H.D."/>
            <person name="Banfield J.F."/>
        </authorList>
    </citation>
    <scope>NUCLEOTIDE SEQUENCE</scope>
    <source>
        <strain evidence="3">NC_groundwater_1225_Ag_S-0.1um_56_177</strain>
    </source>
</reference>
<keyword evidence="1" id="KW-0812">Transmembrane</keyword>
<evidence type="ECO:0000259" key="2">
    <source>
        <dbReference type="Pfam" id="PF18920"/>
    </source>
</evidence>
<feature type="domain" description="DUF5671" evidence="2">
    <location>
        <begin position="2"/>
        <end position="132"/>
    </location>
</feature>
<feature type="transmembrane region" description="Helical" evidence="1">
    <location>
        <begin position="84"/>
        <end position="107"/>
    </location>
</feature>
<feature type="transmembrane region" description="Helical" evidence="1">
    <location>
        <begin position="113"/>
        <end position="135"/>
    </location>
</feature>
<protein>
    <recommendedName>
        <fullName evidence="2">DUF5671 domain-containing protein</fullName>
    </recommendedName>
</protein>
<feature type="transmembrane region" description="Helical" evidence="1">
    <location>
        <begin position="7"/>
        <end position="24"/>
    </location>
</feature>
<dbReference type="EMBL" id="JACQMI010000002">
    <property type="protein sequence ID" value="MBI4132498.1"/>
    <property type="molecule type" value="Genomic_DNA"/>
</dbReference>
<keyword evidence="1" id="KW-0472">Membrane</keyword>
<keyword evidence="1" id="KW-1133">Transmembrane helix</keyword>
<evidence type="ECO:0000313" key="3">
    <source>
        <dbReference type="EMBL" id="MBI4132498.1"/>
    </source>
</evidence>
<dbReference type="Proteomes" id="UP000756703">
    <property type="component" value="Unassembled WGS sequence"/>
</dbReference>
<name>A0A932YW91_9BACT</name>